<reference evidence="2" key="1">
    <citation type="submission" date="2019-02" db="EMBL/GenBank/DDBJ databases">
        <authorList>
            <person name="Wiggin Z.P."/>
            <person name="Wolyniak M.J."/>
            <person name="Aull H.G."/>
            <person name="Garlena R.A."/>
            <person name="Russell D.A."/>
            <person name="Pope W.H."/>
            <person name="Jacobs-Sera D."/>
            <person name="Hatfull G.F."/>
        </authorList>
    </citation>
    <scope>NUCLEOTIDE SEQUENCE [LARGE SCALE GENOMIC DNA]</scope>
</reference>
<gene>
    <name evidence="1" type="primary">84</name>
    <name evidence="1" type="ORF">SEA_SCORPIA_84</name>
</gene>
<proteinExistence type="predicted"/>
<dbReference type="Proteomes" id="UP000295044">
    <property type="component" value="Segment"/>
</dbReference>
<protein>
    <submittedName>
        <fullName evidence="1">Uncharacterized protein</fullName>
    </submittedName>
</protein>
<dbReference type="RefSeq" id="YP_010060795.1">
    <property type="nucleotide sequence ID" value="NC_054775.1"/>
</dbReference>
<organism evidence="1 2">
    <name type="scientific">Mycobacterium phage Scorpia</name>
    <dbReference type="NCBI Taxonomy" id="2517968"/>
    <lineage>
        <taxon>Viruses</taxon>
        <taxon>Duplodnaviria</taxon>
        <taxon>Heunggongvirae</taxon>
        <taxon>Uroviricota</taxon>
        <taxon>Caudoviricetes</taxon>
        <taxon>Benedictvirus</taxon>
        <taxon>Benedictvirus scorpia</taxon>
    </lineage>
</organism>
<sequence>MEYVGKHRLTIDFANTAGVRYLTIAGRLYCTGVDGPIAEVGRAIDVGDTFD</sequence>
<name>A0A482J678_9CAUD</name>
<evidence type="ECO:0000313" key="2">
    <source>
        <dbReference type="Proteomes" id="UP000295044"/>
    </source>
</evidence>
<dbReference type="EMBL" id="MK494091">
    <property type="protein sequence ID" value="QBP29083.1"/>
    <property type="molecule type" value="Genomic_DNA"/>
</dbReference>
<dbReference type="KEGG" id="vg:64868660"/>
<accession>A0A482J678</accession>
<evidence type="ECO:0000313" key="1">
    <source>
        <dbReference type="EMBL" id="QBP29083.1"/>
    </source>
</evidence>
<keyword evidence="2" id="KW-1185">Reference proteome</keyword>
<dbReference type="GeneID" id="64868660"/>